<dbReference type="STRING" id="1797582.A2442_01195"/>
<dbReference type="Gene3D" id="2.40.10.350">
    <property type="entry name" value="Rod shape-determining protein MreC, domain 2"/>
    <property type="match status" value="1"/>
</dbReference>
<evidence type="ECO:0000256" key="4">
    <source>
        <dbReference type="ARBA" id="ARBA00032089"/>
    </source>
</evidence>
<evidence type="ECO:0000256" key="2">
    <source>
        <dbReference type="ARBA" id="ARBA00013855"/>
    </source>
</evidence>
<accession>A0A1F5EH28</accession>
<dbReference type="InterPro" id="IPR007221">
    <property type="entry name" value="MreC"/>
</dbReference>
<name>A0A1F5EH28_9BACT</name>
<evidence type="ECO:0000256" key="1">
    <source>
        <dbReference type="ARBA" id="ARBA00009369"/>
    </source>
</evidence>
<gene>
    <name evidence="6" type="ORF">A2442_01195</name>
</gene>
<dbReference type="InterPro" id="IPR042175">
    <property type="entry name" value="Cell/Rod_MreC_2"/>
</dbReference>
<dbReference type="Proteomes" id="UP000179003">
    <property type="component" value="Unassembled WGS sequence"/>
</dbReference>
<evidence type="ECO:0000313" key="7">
    <source>
        <dbReference type="Proteomes" id="UP000179003"/>
    </source>
</evidence>
<dbReference type="Gene3D" id="2.40.10.340">
    <property type="entry name" value="Rod shape-determining protein MreC, domain 1"/>
    <property type="match status" value="1"/>
</dbReference>
<keyword evidence="3" id="KW-0133">Cell shape</keyword>
<dbReference type="GO" id="GO:0005886">
    <property type="term" value="C:plasma membrane"/>
    <property type="evidence" value="ECO:0007669"/>
    <property type="project" value="TreeGrafter"/>
</dbReference>
<evidence type="ECO:0000259" key="5">
    <source>
        <dbReference type="Pfam" id="PF04085"/>
    </source>
</evidence>
<dbReference type="InterPro" id="IPR055342">
    <property type="entry name" value="MreC_beta-barrel_core"/>
</dbReference>
<dbReference type="PANTHER" id="PTHR34138:SF1">
    <property type="entry name" value="CELL SHAPE-DETERMINING PROTEIN MREC"/>
    <property type="match status" value="1"/>
</dbReference>
<dbReference type="GO" id="GO:0008360">
    <property type="term" value="P:regulation of cell shape"/>
    <property type="evidence" value="ECO:0007669"/>
    <property type="project" value="UniProtKB-KW"/>
</dbReference>
<feature type="domain" description="Rod shape-determining protein MreC beta-barrel core" evidence="5">
    <location>
        <begin position="120"/>
        <end position="259"/>
    </location>
</feature>
<organism evidence="6 7">
    <name type="scientific">Candidatus Campbellbacteria bacterium RIFOXYC2_FULL_35_25</name>
    <dbReference type="NCBI Taxonomy" id="1797582"/>
    <lineage>
        <taxon>Bacteria</taxon>
        <taxon>Candidatus Campbelliibacteriota</taxon>
    </lineage>
</organism>
<comment type="similarity">
    <text evidence="1">Belongs to the MreC family.</text>
</comment>
<evidence type="ECO:0000313" key="6">
    <source>
        <dbReference type="EMBL" id="OGD66727.1"/>
    </source>
</evidence>
<dbReference type="AlphaFoldDB" id="A0A1F5EH28"/>
<evidence type="ECO:0000256" key="3">
    <source>
        <dbReference type="ARBA" id="ARBA00022960"/>
    </source>
</evidence>
<dbReference type="PANTHER" id="PTHR34138">
    <property type="entry name" value="CELL SHAPE-DETERMINING PROTEIN MREC"/>
    <property type="match status" value="1"/>
</dbReference>
<protein>
    <recommendedName>
        <fullName evidence="2">Cell shape-determining protein MreC</fullName>
    </recommendedName>
    <alternativeName>
        <fullName evidence="4">Cell shape protein MreC</fullName>
    </alternativeName>
</protein>
<dbReference type="EMBL" id="MFAE01000014">
    <property type="protein sequence ID" value="OGD66727.1"/>
    <property type="molecule type" value="Genomic_DNA"/>
</dbReference>
<reference evidence="6 7" key="1">
    <citation type="journal article" date="2016" name="Nat. Commun.">
        <title>Thousands of microbial genomes shed light on interconnected biogeochemical processes in an aquifer system.</title>
        <authorList>
            <person name="Anantharaman K."/>
            <person name="Brown C.T."/>
            <person name="Hug L.A."/>
            <person name="Sharon I."/>
            <person name="Castelle C.J."/>
            <person name="Probst A.J."/>
            <person name="Thomas B.C."/>
            <person name="Singh A."/>
            <person name="Wilkins M.J."/>
            <person name="Karaoz U."/>
            <person name="Brodie E.L."/>
            <person name="Williams K.H."/>
            <person name="Hubbard S.S."/>
            <person name="Banfield J.F."/>
        </authorList>
    </citation>
    <scope>NUCLEOTIDE SEQUENCE [LARGE SCALE GENOMIC DNA]</scope>
</reference>
<proteinExistence type="inferred from homology"/>
<dbReference type="Pfam" id="PF04085">
    <property type="entry name" value="MreC"/>
    <property type="match status" value="1"/>
</dbReference>
<sequence length="263" mass="29260">MMSYLSRDSKKKKNKLFLVLLLAVVLFFYSQILNILGGVFDFIVYPIWVTENKIDEKTISPLGFFVSKKTLIVSNEQLKKDINEAEAMLVGRNALVKENLELKEILGRVSNPENFILASVLSKPNSSLYDILVVDAGNNLNIKKGSKVFASGNILIGEVFEVSEKSSKVRLYSSSKERVGVNVGLFNISTDAFGRGAGNFEIKLPRDTDIELGDPITSLVSSLQIVGSVEEINTDPIDSFKTILFKSPINIFELKWVQISKTE</sequence>
<comment type="caution">
    <text evidence="6">The sequence shown here is derived from an EMBL/GenBank/DDBJ whole genome shotgun (WGS) entry which is preliminary data.</text>
</comment>
<dbReference type="InterPro" id="IPR042177">
    <property type="entry name" value="Cell/Rod_1"/>
</dbReference>